<dbReference type="STRING" id="758820.SAMN00777080_1133"/>
<evidence type="ECO:0000259" key="1">
    <source>
        <dbReference type="Pfam" id="PF12706"/>
    </source>
</evidence>
<dbReference type="Pfam" id="PF12706">
    <property type="entry name" value="Lactamase_B_2"/>
    <property type="match status" value="1"/>
</dbReference>
<sequence>MIVSIIGVRGSIPTAGSETSYYGGNTSCVTVLEEGWLLILDGGSGLRKVSLPDKSTKRIDILLTHLHMDHIQGLGFFKPLFDSSKEVHIWAPASATLSLQKRLNKYLSPPLFPISLRDLPCQLTLHEISNSNFQIGPFSVDSEYVIHPGPTVGFRVKGKNAVLAYIPDNEPALGRSGIIPDKRWISGFNLANQADLLLHDGQYTALEYENRKGWGHSSIEDAIQLASIAEVRHLLLTHHDPSHTDLQLQEFHAEILSGIKSPSKLEFAREGMEIDLS</sequence>
<organism evidence="2 3">
    <name type="scientific">Aquiflexum balticum DSM 16537</name>
    <dbReference type="NCBI Taxonomy" id="758820"/>
    <lineage>
        <taxon>Bacteria</taxon>
        <taxon>Pseudomonadati</taxon>
        <taxon>Bacteroidota</taxon>
        <taxon>Cytophagia</taxon>
        <taxon>Cytophagales</taxon>
        <taxon>Cyclobacteriaceae</taxon>
        <taxon>Aquiflexum</taxon>
    </lineage>
</organism>
<dbReference type="OrthoDB" id="9781189at2"/>
<accession>A0A1W2H0Z3</accession>
<dbReference type="AlphaFoldDB" id="A0A1W2H0Z3"/>
<gene>
    <name evidence="2" type="ORF">SAMN00777080_1133</name>
</gene>
<dbReference type="RefSeq" id="WP_084119356.1">
    <property type="nucleotide sequence ID" value="NZ_LT838813.1"/>
</dbReference>
<dbReference type="Gene3D" id="3.60.15.10">
    <property type="entry name" value="Ribonuclease Z/Hydroxyacylglutathione hydrolase-like"/>
    <property type="match status" value="1"/>
</dbReference>
<dbReference type="SUPFAM" id="SSF56281">
    <property type="entry name" value="Metallo-hydrolase/oxidoreductase"/>
    <property type="match status" value="1"/>
</dbReference>
<dbReference type="CDD" id="cd07715">
    <property type="entry name" value="TaR3-like_MBL-fold"/>
    <property type="match status" value="1"/>
</dbReference>
<protein>
    <submittedName>
        <fullName evidence="2">Phosphoribosyl 1,2-cyclic phosphodiesterase</fullName>
    </submittedName>
</protein>
<proteinExistence type="predicted"/>
<reference evidence="3" key="1">
    <citation type="submission" date="2017-04" db="EMBL/GenBank/DDBJ databases">
        <authorList>
            <person name="Varghese N."/>
            <person name="Submissions S."/>
        </authorList>
    </citation>
    <scope>NUCLEOTIDE SEQUENCE [LARGE SCALE GENOMIC DNA]</scope>
    <source>
        <strain evidence="3">DSM 16537</strain>
    </source>
</reference>
<dbReference type="InterPro" id="IPR036866">
    <property type="entry name" value="RibonucZ/Hydroxyglut_hydro"/>
</dbReference>
<name>A0A1W2H0Z3_9BACT</name>
<dbReference type="InterPro" id="IPR001279">
    <property type="entry name" value="Metallo-B-lactamas"/>
</dbReference>
<keyword evidence="3" id="KW-1185">Reference proteome</keyword>
<evidence type="ECO:0000313" key="3">
    <source>
        <dbReference type="Proteomes" id="UP000192333"/>
    </source>
</evidence>
<dbReference type="Proteomes" id="UP000192333">
    <property type="component" value="Chromosome I"/>
</dbReference>
<feature type="domain" description="Metallo-beta-lactamase" evidence="1">
    <location>
        <begin position="50"/>
        <end position="239"/>
    </location>
</feature>
<dbReference type="EMBL" id="LT838813">
    <property type="protein sequence ID" value="SMD42573.1"/>
    <property type="molecule type" value="Genomic_DNA"/>
</dbReference>
<dbReference type="PANTHER" id="PTHR42663:SF4">
    <property type="entry name" value="SLL1036 PROTEIN"/>
    <property type="match status" value="1"/>
</dbReference>
<dbReference type="PANTHER" id="PTHR42663">
    <property type="entry name" value="HYDROLASE C777.06C-RELATED-RELATED"/>
    <property type="match status" value="1"/>
</dbReference>
<evidence type="ECO:0000313" key="2">
    <source>
        <dbReference type="EMBL" id="SMD42573.1"/>
    </source>
</evidence>